<dbReference type="InterPro" id="IPR006089">
    <property type="entry name" value="Acyl-CoA_DH_CS"/>
</dbReference>
<feature type="domain" description="Acyl-CoA dehydrogenase/oxidase N-terminal" evidence="9">
    <location>
        <begin position="16"/>
        <end position="129"/>
    </location>
</feature>
<proteinExistence type="inferred from homology"/>
<comment type="similarity">
    <text evidence="2 6">Belongs to the acyl-CoA dehydrogenase family.</text>
</comment>
<evidence type="ECO:0000259" key="7">
    <source>
        <dbReference type="Pfam" id="PF00441"/>
    </source>
</evidence>
<evidence type="ECO:0000259" key="9">
    <source>
        <dbReference type="Pfam" id="PF02771"/>
    </source>
</evidence>
<dbReference type="InterPro" id="IPR009075">
    <property type="entry name" value="AcylCo_DH/oxidase_C"/>
</dbReference>
<dbReference type="Pfam" id="PF02771">
    <property type="entry name" value="Acyl-CoA_dh_N"/>
    <property type="match status" value="1"/>
</dbReference>
<dbReference type="FunFam" id="2.40.110.10:FF:000002">
    <property type="entry name" value="Acyl-CoA dehydrogenase fadE12"/>
    <property type="match status" value="1"/>
</dbReference>
<dbReference type="EMBL" id="CP114014">
    <property type="protein sequence ID" value="XAY04129.1"/>
    <property type="molecule type" value="Genomic_DNA"/>
</dbReference>
<dbReference type="FunFam" id="1.20.140.10:FF:000001">
    <property type="entry name" value="Acyl-CoA dehydrogenase"/>
    <property type="match status" value="1"/>
</dbReference>
<dbReference type="Gene3D" id="1.10.540.10">
    <property type="entry name" value="Acyl-CoA dehydrogenase/oxidase, N-terminal domain"/>
    <property type="match status" value="1"/>
</dbReference>
<keyword evidence="3 6" id="KW-0285">Flavoprotein</keyword>
<dbReference type="RefSeq" id="WP_354700673.1">
    <property type="nucleotide sequence ID" value="NZ_CP114014.1"/>
</dbReference>
<feature type="domain" description="Acyl-CoA dehydrogenase/oxidase C-terminal" evidence="7">
    <location>
        <begin position="239"/>
        <end position="387"/>
    </location>
</feature>
<sequence length="389" mass="42557">MATTLPSANKRTIFDSEHDDLRESYAKFLQKEVVPNYDEWNKAQLVGRELFTKSAEHGFLAMEIPEEYGGPGVEDWRFNVVLAEEAVKAGVGDAMAGPLLHSDVVLPYIMASANDEQKARWLPGIASGEQVLAIAMTEPGTGSDLAGIKTSAKRVGDTYVINGGKTFITNGINADLVVVAARTSDDKHGGLSMFVLERGMEGFTRGTQIEKLGQHASDTAELFFDDVVVPAENLLGAEGTGFFQLVNRLVPERLVLAVSSTAGCESAFAMTLEYIKERKAFGKPIGSFQNSRFQMAELRTKIELTRCFVDRCIERYVAGTCTVEEAAMAKYWSTDLLCEVTDVGVQLHGGYGYTMEYPIGKAWVDARIGRIYAGTNEIMKELIGRTMGL</sequence>
<accession>A0AAU7AR32</accession>
<dbReference type="PROSITE" id="PS00073">
    <property type="entry name" value="ACYL_COA_DH_2"/>
    <property type="match status" value="1"/>
</dbReference>
<dbReference type="InterPro" id="IPR013786">
    <property type="entry name" value="AcylCoA_DH/ox_N"/>
</dbReference>
<keyword evidence="5 6" id="KW-0560">Oxidoreductase</keyword>
<reference evidence="10" key="1">
    <citation type="submission" date="2022-12" db="EMBL/GenBank/DDBJ databases">
        <title>Paraconexibacter alkalitolerans sp. nov. and Baekduia alba sp. nov., isolated from soil and emended description of the genera Paraconexibacter (Chun et al., 2020) and Baekduia (An et al., 2020).</title>
        <authorList>
            <person name="Vieira S."/>
            <person name="Huber K.J."/>
            <person name="Geppert A."/>
            <person name="Wolf J."/>
            <person name="Neumann-Schaal M."/>
            <person name="Muesken M."/>
            <person name="Overmann J."/>
        </authorList>
    </citation>
    <scope>NUCLEOTIDE SEQUENCE</scope>
    <source>
        <strain evidence="10">AEG42_29</strain>
    </source>
</reference>
<dbReference type="SUPFAM" id="SSF47203">
    <property type="entry name" value="Acyl-CoA dehydrogenase C-terminal domain-like"/>
    <property type="match status" value="1"/>
</dbReference>
<dbReference type="InterPro" id="IPR036250">
    <property type="entry name" value="AcylCo_DH-like_C"/>
</dbReference>
<dbReference type="GO" id="GO:0050660">
    <property type="term" value="F:flavin adenine dinucleotide binding"/>
    <property type="evidence" value="ECO:0007669"/>
    <property type="project" value="InterPro"/>
</dbReference>
<dbReference type="PANTHER" id="PTHR43884:SF12">
    <property type="entry name" value="ISOVALERYL-COA DEHYDROGENASE, MITOCHONDRIAL-RELATED"/>
    <property type="match status" value="1"/>
</dbReference>
<dbReference type="KEGG" id="parq:DSM112329_00958"/>
<dbReference type="InterPro" id="IPR046373">
    <property type="entry name" value="Acyl-CoA_Oxase/DH_mid-dom_sf"/>
</dbReference>
<comment type="cofactor">
    <cofactor evidence="1 6">
        <name>FAD</name>
        <dbReference type="ChEBI" id="CHEBI:57692"/>
    </cofactor>
</comment>
<dbReference type="InterPro" id="IPR009100">
    <property type="entry name" value="AcylCoA_DH/oxidase_NM_dom_sf"/>
</dbReference>
<dbReference type="InterPro" id="IPR037069">
    <property type="entry name" value="AcylCoA_DH/ox_N_sf"/>
</dbReference>
<dbReference type="InterPro" id="IPR006091">
    <property type="entry name" value="Acyl-CoA_Oxase/DH_mid-dom"/>
</dbReference>
<keyword evidence="4 6" id="KW-0274">FAD</keyword>
<organism evidence="10">
    <name type="scientific">Paraconexibacter sp. AEG42_29</name>
    <dbReference type="NCBI Taxonomy" id="2997339"/>
    <lineage>
        <taxon>Bacteria</taxon>
        <taxon>Bacillati</taxon>
        <taxon>Actinomycetota</taxon>
        <taxon>Thermoleophilia</taxon>
        <taxon>Solirubrobacterales</taxon>
        <taxon>Paraconexibacteraceae</taxon>
        <taxon>Paraconexibacter</taxon>
    </lineage>
</organism>
<dbReference type="GO" id="GO:0003995">
    <property type="term" value="F:acyl-CoA dehydrogenase activity"/>
    <property type="evidence" value="ECO:0007669"/>
    <property type="project" value="InterPro"/>
</dbReference>
<dbReference type="Gene3D" id="1.20.140.10">
    <property type="entry name" value="Butyryl-CoA Dehydrogenase, subunit A, domain 3"/>
    <property type="match status" value="1"/>
</dbReference>
<dbReference type="SUPFAM" id="SSF56645">
    <property type="entry name" value="Acyl-CoA dehydrogenase NM domain-like"/>
    <property type="match status" value="1"/>
</dbReference>
<dbReference type="PANTHER" id="PTHR43884">
    <property type="entry name" value="ACYL-COA DEHYDROGENASE"/>
    <property type="match status" value="1"/>
</dbReference>
<evidence type="ECO:0000313" key="10">
    <source>
        <dbReference type="EMBL" id="XAY04129.1"/>
    </source>
</evidence>
<evidence type="ECO:0000256" key="2">
    <source>
        <dbReference type="ARBA" id="ARBA00009347"/>
    </source>
</evidence>
<evidence type="ECO:0000256" key="1">
    <source>
        <dbReference type="ARBA" id="ARBA00001974"/>
    </source>
</evidence>
<protein>
    <submittedName>
        <fullName evidence="10">Acyl-CoA dehydrogenase</fullName>
        <ecNumber evidence="10">1.3.99.-</ecNumber>
    </submittedName>
</protein>
<dbReference type="Pfam" id="PF00441">
    <property type="entry name" value="Acyl-CoA_dh_1"/>
    <property type="match status" value="1"/>
</dbReference>
<evidence type="ECO:0000256" key="5">
    <source>
        <dbReference type="ARBA" id="ARBA00023002"/>
    </source>
</evidence>
<name>A0AAU7AR32_9ACTN</name>
<evidence type="ECO:0000256" key="4">
    <source>
        <dbReference type="ARBA" id="ARBA00022827"/>
    </source>
</evidence>
<evidence type="ECO:0000256" key="3">
    <source>
        <dbReference type="ARBA" id="ARBA00022630"/>
    </source>
</evidence>
<feature type="domain" description="Acyl-CoA oxidase/dehydrogenase middle" evidence="8">
    <location>
        <begin position="133"/>
        <end position="227"/>
    </location>
</feature>
<dbReference type="Pfam" id="PF02770">
    <property type="entry name" value="Acyl-CoA_dh_M"/>
    <property type="match status" value="1"/>
</dbReference>
<dbReference type="EC" id="1.3.99.-" evidence="10"/>
<dbReference type="Gene3D" id="2.40.110.10">
    <property type="entry name" value="Butyryl-CoA Dehydrogenase, subunit A, domain 2"/>
    <property type="match status" value="1"/>
</dbReference>
<dbReference type="AlphaFoldDB" id="A0AAU7AR32"/>
<gene>
    <name evidence="10" type="primary">mmgC_2</name>
    <name evidence="10" type="ORF">DSM112329_00958</name>
</gene>
<evidence type="ECO:0000256" key="6">
    <source>
        <dbReference type="RuleBase" id="RU362125"/>
    </source>
</evidence>
<evidence type="ECO:0000259" key="8">
    <source>
        <dbReference type="Pfam" id="PF02770"/>
    </source>
</evidence>